<dbReference type="EMBL" id="CAIY01000052">
    <property type="protein sequence ID" value="CCH67629.1"/>
    <property type="molecule type" value="Genomic_DNA"/>
</dbReference>
<comment type="caution">
    <text evidence="1">The sequence shown here is derived from an EMBL/GenBank/DDBJ whole genome shotgun (WGS) entry which is preliminary data.</text>
</comment>
<gene>
    <name evidence="1" type="ORF">RINTHH_14740</name>
</gene>
<accession>M1WST1</accession>
<name>M1WST1_9NOST</name>
<reference evidence="1 2" key="1">
    <citation type="submission" date="2012-05" db="EMBL/GenBank/DDBJ databases">
        <authorList>
            <person name="Hilton J."/>
        </authorList>
    </citation>
    <scope>NUCLEOTIDE SEQUENCE [LARGE SCALE GENOMIC DNA]</scope>
    <source>
        <strain evidence="1 2">HH01</strain>
    </source>
</reference>
<dbReference type="Proteomes" id="UP000053051">
    <property type="component" value="Unassembled WGS sequence"/>
</dbReference>
<keyword evidence="2" id="KW-1185">Reference proteome</keyword>
<proteinExistence type="predicted"/>
<reference evidence="2" key="2">
    <citation type="submission" date="2016-01" db="EMBL/GenBank/DDBJ databases">
        <title>Diatom-associated endosymboitic cyanobacterium lacks core nitrogen metabolism enzymes.</title>
        <authorList>
            <person name="Hilton J.A."/>
            <person name="Foster R.A."/>
            <person name="Tripp H.J."/>
            <person name="Carter B.J."/>
            <person name="Zehr J.P."/>
            <person name="Villareal T.A."/>
        </authorList>
    </citation>
    <scope>NUCLEOTIDE SEQUENCE [LARGE SCALE GENOMIC DNA]</scope>
    <source>
        <strain evidence="2">HH01</strain>
    </source>
</reference>
<organism evidence="1 2">
    <name type="scientific">Richelia intracellularis HH01</name>
    <dbReference type="NCBI Taxonomy" id="1165094"/>
    <lineage>
        <taxon>Bacteria</taxon>
        <taxon>Bacillati</taxon>
        <taxon>Cyanobacteriota</taxon>
        <taxon>Cyanophyceae</taxon>
        <taxon>Nostocales</taxon>
        <taxon>Nostocaceae</taxon>
        <taxon>Richelia</taxon>
    </lineage>
</organism>
<evidence type="ECO:0000313" key="2">
    <source>
        <dbReference type="Proteomes" id="UP000053051"/>
    </source>
</evidence>
<evidence type="ECO:0000313" key="1">
    <source>
        <dbReference type="EMBL" id="CCH67629.1"/>
    </source>
</evidence>
<sequence length="45" mass="5179">MVVLVLLSTDIENKEKKPSYILIILVWSKIYFEKSGSCNHLLALE</sequence>
<protein>
    <submittedName>
        <fullName evidence="1">Uncharacterized protein</fullName>
    </submittedName>
</protein>
<dbReference type="AlphaFoldDB" id="M1WST1"/>
<dbReference type="STRING" id="1165094.RINTHH_14740"/>